<gene>
    <name evidence="1" type="ORF">N3K66_000092</name>
</gene>
<sequence length="315" mass="35473">MPPRRRRTDHADPDEEERPRQRRQRDASEEVGDDTVTDGDQSGDDMDVDASTQAQNADDLLAKKLVRYALSCEYSRTPIRRDGIKERVLGNQGRSWKKVFALAQKQLRLIWGMELRELPVKEKMSLQERRKAMASSTQVKTGSGAYILTSTLPARYRTSSILAPSKIPTSADEATYVGVCTFIVSTIWLSGGELSEQKLRRQLSRLNAETNISTEKTETVLKRMERQGYVVKRTERPPVGQDGEEIITWHVGSRAREEIGLDGVFGMAEEVYGEKTAELEKKLKVSLGIRSKPVTDDEEAESERVGAERAETEQA</sequence>
<reference evidence="1" key="1">
    <citation type="submission" date="2022-10" db="EMBL/GenBank/DDBJ databases">
        <title>Complete Genome of Trichothecium roseum strain YXFP-22015, a Plant Pathogen Isolated from Citrus.</title>
        <authorList>
            <person name="Wang Y."/>
            <person name="Zhu L."/>
        </authorList>
    </citation>
    <scope>NUCLEOTIDE SEQUENCE</scope>
    <source>
        <strain evidence="1">YXFP-22015</strain>
    </source>
</reference>
<evidence type="ECO:0000313" key="1">
    <source>
        <dbReference type="EMBL" id="KAI9903563.1"/>
    </source>
</evidence>
<proteinExistence type="predicted"/>
<accession>A0ACC0VDM0</accession>
<dbReference type="EMBL" id="CM047940">
    <property type="protein sequence ID" value="KAI9903563.1"/>
    <property type="molecule type" value="Genomic_DNA"/>
</dbReference>
<name>A0ACC0VDM0_9HYPO</name>
<comment type="caution">
    <text evidence="1">The sequence shown here is derived from an EMBL/GenBank/DDBJ whole genome shotgun (WGS) entry which is preliminary data.</text>
</comment>
<evidence type="ECO:0000313" key="2">
    <source>
        <dbReference type="Proteomes" id="UP001163324"/>
    </source>
</evidence>
<dbReference type="Proteomes" id="UP001163324">
    <property type="component" value="Chromosome 1"/>
</dbReference>
<keyword evidence="2" id="KW-1185">Reference proteome</keyword>
<protein>
    <submittedName>
        <fullName evidence="1">Uncharacterized protein</fullName>
    </submittedName>
</protein>
<organism evidence="1 2">
    <name type="scientific">Trichothecium roseum</name>
    <dbReference type="NCBI Taxonomy" id="47278"/>
    <lineage>
        <taxon>Eukaryota</taxon>
        <taxon>Fungi</taxon>
        <taxon>Dikarya</taxon>
        <taxon>Ascomycota</taxon>
        <taxon>Pezizomycotina</taxon>
        <taxon>Sordariomycetes</taxon>
        <taxon>Hypocreomycetidae</taxon>
        <taxon>Hypocreales</taxon>
        <taxon>Hypocreales incertae sedis</taxon>
        <taxon>Trichothecium</taxon>
    </lineage>
</organism>